<dbReference type="AlphaFoldDB" id="A0A9J5WBI0"/>
<feature type="region of interest" description="Disordered" evidence="1">
    <location>
        <begin position="1"/>
        <end position="35"/>
    </location>
</feature>
<proteinExistence type="predicted"/>
<reference evidence="3 4" key="1">
    <citation type="submission" date="2020-09" db="EMBL/GenBank/DDBJ databases">
        <title>De no assembly of potato wild relative species, Solanum commersonii.</title>
        <authorList>
            <person name="Cho K."/>
        </authorList>
    </citation>
    <scope>NUCLEOTIDE SEQUENCE [LARGE SCALE GENOMIC DNA]</scope>
    <source>
        <strain evidence="3">LZ3.2</strain>
        <tissue evidence="3">Leaf</tissue>
    </source>
</reference>
<dbReference type="InterPro" id="IPR046796">
    <property type="entry name" value="Transposase_32_dom"/>
</dbReference>
<organism evidence="3 4">
    <name type="scientific">Solanum commersonii</name>
    <name type="common">Commerson's wild potato</name>
    <name type="synonym">Commerson's nightshade</name>
    <dbReference type="NCBI Taxonomy" id="4109"/>
    <lineage>
        <taxon>Eukaryota</taxon>
        <taxon>Viridiplantae</taxon>
        <taxon>Streptophyta</taxon>
        <taxon>Embryophyta</taxon>
        <taxon>Tracheophyta</taxon>
        <taxon>Spermatophyta</taxon>
        <taxon>Magnoliopsida</taxon>
        <taxon>eudicotyledons</taxon>
        <taxon>Gunneridae</taxon>
        <taxon>Pentapetalae</taxon>
        <taxon>asterids</taxon>
        <taxon>lamiids</taxon>
        <taxon>Solanales</taxon>
        <taxon>Solanaceae</taxon>
        <taxon>Solanoideae</taxon>
        <taxon>Solaneae</taxon>
        <taxon>Solanum</taxon>
    </lineage>
</organism>
<dbReference type="Proteomes" id="UP000824120">
    <property type="component" value="Chromosome 12"/>
</dbReference>
<dbReference type="OrthoDB" id="10391274at2759"/>
<keyword evidence="4" id="KW-1185">Reference proteome</keyword>
<dbReference type="EMBL" id="JACXVP010000012">
    <property type="protein sequence ID" value="KAG5572893.1"/>
    <property type="molecule type" value="Genomic_DNA"/>
</dbReference>
<evidence type="ECO:0000259" key="2">
    <source>
        <dbReference type="Pfam" id="PF20167"/>
    </source>
</evidence>
<protein>
    <recommendedName>
        <fullName evidence="2">Putative plant transposon protein domain-containing protein</fullName>
    </recommendedName>
</protein>
<comment type="caution">
    <text evidence="3">The sequence shown here is derived from an EMBL/GenBank/DDBJ whole genome shotgun (WGS) entry which is preliminary data.</text>
</comment>
<accession>A0A9J5WBI0</accession>
<feature type="domain" description="Putative plant transposon protein" evidence="2">
    <location>
        <begin position="82"/>
        <end position="198"/>
    </location>
</feature>
<gene>
    <name evidence="3" type="ORF">H5410_062659</name>
</gene>
<feature type="compositionally biased region" description="Polar residues" evidence="1">
    <location>
        <begin position="24"/>
        <end position="35"/>
    </location>
</feature>
<evidence type="ECO:0000313" key="4">
    <source>
        <dbReference type="Proteomes" id="UP000824120"/>
    </source>
</evidence>
<sequence>MAPKGKNVDGGAGSKRSRKGDVFGSSSSQTPSQKFGKQAVEQYSKEWFECQKEAKYLGDEYVNEVRLQVEFPIIHEIVCNLGLHYVFENQGDCNLTLVREFYDNWITEIGYNKSVPIRSNTVHFTSKVLNVFLGTPQCDAYDYNRLKETPPYRDIRHTLCGIDSTARDHNKDTSRHATLHYTNLNQVASIWLKINMMKFCNNKRWRFLYGSLMIQFLWVEEIEEESLDMTIARAPYLICNLLDVMRIKAQDMSHRPILSALKRQVRDDSWMSRMFGMVELQLRIRVRPVTDEEIES</sequence>
<evidence type="ECO:0000256" key="1">
    <source>
        <dbReference type="SAM" id="MobiDB-lite"/>
    </source>
</evidence>
<evidence type="ECO:0000313" key="3">
    <source>
        <dbReference type="EMBL" id="KAG5572893.1"/>
    </source>
</evidence>
<dbReference type="Pfam" id="PF20167">
    <property type="entry name" value="Transposase_32"/>
    <property type="match status" value="1"/>
</dbReference>
<name>A0A9J5WBI0_SOLCO</name>